<comment type="caution">
    <text evidence="2">The sequence shown here is derived from an EMBL/GenBank/DDBJ whole genome shotgun (WGS) entry which is preliminary data.</text>
</comment>
<dbReference type="Proteomes" id="UP000712527">
    <property type="component" value="Unassembled WGS sequence"/>
</dbReference>
<feature type="compositionally biased region" description="Low complexity" evidence="1">
    <location>
        <begin position="13"/>
        <end position="23"/>
    </location>
</feature>
<accession>A0ABS2F483</accession>
<gene>
    <name evidence="2" type="ORF">H9X80_07430</name>
</gene>
<organism evidence="2 3">
    <name type="scientific">Olsenella profusa</name>
    <dbReference type="NCBI Taxonomy" id="138595"/>
    <lineage>
        <taxon>Bacteria</taxon>
        <taxon>Bacillati</taxon>
        <taxon>Actinomycetota</taxon>
        <taxon>Coriobacteriia</taxon>
        <taxon>Coriobacteriales</taxon>
        <taxon>Atopobiaceae</taxon>
        <taxon>Olsenella</taxon>
    </lineage>
</organism>
<evidence type="ECO:0000313" key="2">
    <source>
        <dbReference type="EMBL" id="MBM6775373.1"/>
    </source>
</evidence>
<sequence length="83" mass="8087">PAPAPTPAPQPAPASGGADPALSPEFASIVSELTAAFGQPLSVSVESAPSTSDEDAAAELEGAGASFDDSGFTEEPVEDGDDD</sequence>
<feature type="region of interest" description="Disordered" evidence="1">
    <location>
        <begin position="1"/>
        <end position="23"/>
    </location>
</feature>
<feature type="compositionally biased region" description="Acidic residues" evidence="1">
    <location>
        <begin position="71"/>
        <end position="83"/>
    </location>
</feature>
<protein>
    <recommendedName>
        <fullName evidence="4">DNA polymerase III subunit gamma/tau</fullName>
    </recommendedName>
</protein>
<evidence type="ECO:0000256" key="1">
    <source>
        <dbReference type="SAM" id="MobiDB-lite"/>
    </source>
</evidence>
<proteinExistence type="predicted"/>
<feature type="compositionally biased region" description="Pro residues" evidence="1">
    <location>
        <begin position="1"/>
        <end position="12"/>
    </location>
</feature>
<name>A0ABS2F483_9ACTN</name>
<feature type="non-terminal residue" evidence="2">
    <location>
        <position position="1"/>
    </location>
</feature>
<feature type="region of interest" description="Disordered" evidence="1">
    <location>
        <begin position="45"/>
        <end position="83"/>
    </location>
</feature>
<dbReference type="EMBL" id="JACSNQ010000017">
    <property type="protein sequence ID" value="MBM6775373.1"/>
    <property type="molecule type" value="Genomic_DNA"/>
</dbReference>
<evidence type="ECO:0000313" key="3">
    <source>
        <dbReference type="Proteomes" id="UP000712527"/>
    </source>
</evidence>
<keyword evidence="3" id="KW-1185">Reference proteome</keyword>
<reference evidence="2 3" key="1">
    <citation type="journal article" date="2021" name="Sci. Rep.">
        <title>The distribution of antibiotic resistance genes in chicken gut microbiota commensals.</title>
        <authorList>
            <person name="Juricova H."/>
            <person name="Matiasovicova J."/>
            <person name="Kubasova T."/>
            <person name="Cejkova D."/>
            <person name="Rychlik I."/>
        </authorList>
    </citation>
    <scope>NUCLEOTIDE SEQUENCE [LARGE SCALE GENOMIC DNA]</scope>
    <source>
        <strain evidence="2 3">An794</strain>
    </source>
</reference>
<evidence type="ECO:0008006" key="4">
    <source>
        <dbReference type="Google" id="ProtNLM"/>
    </source>
</evidence>